<proteinExistence type="predicted"/>
<evidence type="ECO:0000313" key="4">
    <source>
        <dbReference type="Proteomes" id="UP000230605"/>
    </source>
</evidence>
<feature type="compositionally biased region" description="Basic and acidic residues" evidence="1">
    <location>
        <begin position="158"/>
        <end position="167"/>
    </location>
</feature>
<name>A0A2G5HHD0_CERBT</name>
<organism evidence="2 4">
    <name type="scientific">Cercospora beticola</name>
    <name type="common">Sugarbeet leaf spot fungus</name>
    <dbReference type="NCBI Taxonomy" id="122368"/>
    <lineage>
        <taxon>Eukaryota</taxon>
        <taxon>Fungi</taxon>
        <taxon>Dikarya</taxon>
        <taxon>Ascomycota</taxon>
        <taxon>Pezizomycotina</taxon>
        <taxon>Dothideomycetes</taxon>
        <taxon>Dothideomycetidae</taxon>
        <taxon>Mycosphaerellales</taxon>
        <taxon>Mycosphaerellaceae</taxon>
        <taxon>Cercospora</taxon>
    </lineage>
</organism>
<gene>
    <name evidence="2" type="ORF">CB0940_09577</name>
    <name evidence="3" type="ORF">RHO25_010751</name>
</gene>
<evidence type="ECO:0000256" key="1">
    <source>
        <dbReference type="SAM" id="MobiDB-lite"/>
    </source>
</evidence>
<feature type="region of interest" description="Disordered" evidence="1">
    <location>
        <begin position="1"/>
        <end position="40"/>
    </location>
</feature>
<protein>
    <submittedName>
        <fullName evidence="2">Uncharacterized protein</fullName>
    </submittedName>
</protein>
<dbReference type="EMBL" id="CP134190">
    <property type="protein sequence ID" value="WPB06094.1"/>
    <property type="molecule type" value="Genomic_DNA"/>
</dbReference>
<feature type="compositionally biased region" description="Acidic residues" evidence="1">
    <location>
        <begin position="140"/>
        <end position="157"/>
    </location>
</feature>
<evidence type="ECO:0000313" key="5">
    <source>
        <dbReference type="Proteomes" id="UP001302367"/>
    </source>
</evidence>
<evidence type="ECO:0000313" key="3">
    <source>
        <dbReference type="EMBL" id="WPB06094.1"/>
    </source>
</evidence>
<feature type="region of interest" description="Disordered" evidence="1">
    <location>
        <begin position="131"/>
        <end position="249"/>
    </location>
</feature>
<evidence type="ECO:0000313" key="2">
    <source>
        <dbReference type="EMBL" id="PIA91633.1"/>
    </source>
</evidence>
<dbReference type="Proteomes" id="UP001302367">
    <property type="component" value="Chromosome 7"/>
</dbReference>
<feature type="compositionally biased region" description="Polar residues" evidence="1">
    <location>
        <begin position="168"/>
        <end position="182"/>
    </location>
</feature>
<feature type="compositionally biased region" description="Polar residues" evidence="1">
    <location>
        <begin position="1"/>
        <end position="11"/>
    </location>
</feature>
<reference evidence="2 4" key="1">
    <citation type="submission" date="2015-10" db="EMBL/GenBank/DDBJ databases">
        <title>The cercosporin biosynthetic gene cluster was horizontally transferred to several fungal lineages and shown to be expanded in Cercospora beticola based on microsynteny with recipient genomes.</title>
        <authorList>
            <person name="De Jonge R."/>
            <person name="Ebert M.K."/>
            <person name="Suttle J.C."/>
            <person name="Jurick Ii W.M."/>
            <person name="Secor G.A."/>
            <person name="Thomma B.P."/>
            <person name="Van De Peer Y."/>
            <person name="Bolton M.D."/>
        </authorList>
    </citation>
    <scope>NUCLEOTIDE SEQUENCE [LARGE SCALE GENOMIC DNA]</scope>
    <source>
        <strain evidence="2 4">09-40</strain>
    </source>
</reference>
<keyword evidence="5" id="KW-1185">Reference proteome</keyword>
<sequence>MRVSLDRSTGQYVPFPSPASENRAGAAAAGSTEYESSHQRYRDAVKKAGTPQEIEFAKKRFEYEINTPVPYPYRSWTAFRNNNASYRATTWQGAMYNERQNPIALPESQPTGLRPTGVQTAVSMRQNEAATEAEINEAIGTDDEEDGAYEADEEETDRDIARTDSRLNLRTTGPKNSRSRFATASKRLPSQGQGQSPQGIRKQATPRRAIRSRTATPSLTGSPARGPRGGYTRPAPPTSPPSNATFTAGSEPIPATVLCSVNEIKAVPPHNGYPSIKPLGKVPMLDGRYGYIERGSELMEFYGDTRLFTEKWWKFLAVGGQGRKDLVKQMGLGDVQP</sequence>
<dbReference type="Proteomes" id="UP000230605">
    <property type="component" value="Chromosome 7"/>
</dbReference>
<feature type="compositionally biased region" description="Low complexity" evidence="1">
    <location>
        <begin position="189"/>
        <end position="199"/>
    </location>
</feature>
<dbReference type="AlphaFoldDB" id="A0A2G5HHD0"/>
<accession>A0A2G5HHD0</accession>
<reference evidence="3 5" key="2">
    <citation type="submission" date="2023-09" db="EMBL/GenBank/DDBJ databases">
        <title>Complete-Gapless Cercospora beticola genome.</title>
        <authorList>
            <person name="Wyatt N.A."/>
            <person name="Spanner R.E."/>
            <person name="Bolton M.D."/>
        </authorList>
    </citation>
    <scope>NUCLEOTIDE SEQUENCE [LARGE SCALE GENOMIC DNA]</scope>
    <source>
        <strain evidence="3">Cb09-40</strain>
    </source>
</reference>
<dbReference type="OrthoDB" id="3649537at2759"/>
<dbReference type="EMBL" id="LKMD01000106">
    <property type="protein sequence ID" value="PIA91633.1"/>
    <property type="molecule type" value="Genomic_DNA"/>
</dbReference>